<dbReference type="RefSeq" id="WP_066521720.1">
    <property type="nucleotide sequence ID" value="NZ_CABMOF010000006.1"/>
</dbReference>
<sequence>MIQLIYAKKGSGKTKRLIDLANAELNSTKGDVVFIDDDKRYMYDVAHQARFVDVKDFGIDSGDALYGMLCGMVSQNYDIEAVFIDAFLKIVKLDVEELKELIGKIEALSEKNGFKAVIIISADPAQAPDFLKQYII</sequence>
<evidence type="ECO:0000313" key="2">
    <source>
        <dbReference type="Proteomes" id="UP000070366"/>
    </source>
</evidence>
<comment type="caution">
    <text evidence="1">The sequence shown here is derived from an EMBL/GenBank/DDBJ whole genome shotgun (WGS) entry which is preliminary data.</text>
</comment>
<dbReference type="Proteomes" id="UP000070366">
    <property type="component" value="Unassembled WGS sequence"/>
</dbReference>
<evidence type="ECO:0000313" key="1">
    <source>
        <dbReference type="EMBL" id="KXK64678.1"/>
    </source>
</evidence>
<gene>
    <name evidence="1" type="ORF">HMPREF3293_02758</name>
</gene>
<name>A0A136Q1W3_9FIRM</name>
<dbReference type="KEGG" id="cmiu:B1H56_08025"/>
<reference evidence="2" key="1">
    <citation type="submission" date="2016-02" db="EMBL/GenBank/DDBJ databases">
        <authorList>
            <person name="Mitreva M."/>
            <person name="Pepin K.H."/>
            <person name="Mihindukulasuriya K.A."/>
            <person name="Fulton R."/>
            <person name="Fronick C."/>
            <person name="O'Laughlin M."/>
            <person name="Miner T."/>
            <person name="Herter B."/>
            <person name="Rosa B.A."/>
            <person name="Cordes M."/>
            <person name="Tomlinson C."/>
            <person name="Wollam A."/>
            <person name="Palsikar V.B."/>
            <person name="Mardis E.R."/>
            <person name="Wilson R.K."/>
        </authorList>
    </citation>
    <scope>NUCLEOTIDE SEQUENCE [LARGE SCALE GENOMIC DNA]</scope>
    <source>
        <strain evidence="2">DSM 22607</strain>
    </source>
</reference>
<evidence type="ECO:0008006" key="3">
    <source>
        <dbReference type="Google" id="ProtNLM"/>
    </source>
</evidence>
<dbReference type="PATRIC" id="fig|626937.4.peg.2718"/>
<organism evidence="1 2">
    <name type="scientific">Christensenella minuta</name>
    <dbReference type="NCBI Taxonomy" id="626937"/>
    <lineage>
        <taxon>Bacteria</taxon>
        <taxon>Bacillati</taxon>
        <taxon>Bacillota</taxon>
        <taxon>Clostridia</taxon>
        <taxon>Christensenellales</taxon>
        <taxon>Christensenellaceae</taxon>
        <taxon>Christensenella</taxon>
    </lineage>
</organism>
<dbReference type="OrthoDB" id="1953676at2"/>
<dbReference type="EMBL" id="LSZW01000064">
    <property type="protein sequence ID" value="KXK64678.1"/>
    <property type="molecule type" value="Genomic_DNA"/>
</dbReference>
<dbReference type="AlphaFoldDB" id="A0A136Q1W3"/>
<dbReference type="STRING" id="626937.HMPREF3293_02758"/>
<proteinExistence type="predicted"/>
<keyword evidence="2" id="KW-1185">Reference proteome</keyword>
<accession>A0A136Q1W3</accession>
<protein>
    <recommendedName>
        <fullName evidence="3">Twitching motility protein PilT</fullName>
    </recommendedName>
</protein>